<comment type="cofactor">
    <cofactor evidence="13">
        <name>Zn(2+)</name>
        <dbReference type="ChEBI" id="CHEBI:29105"/>
    </cofactor>
</comment>
<keyword evidence="4 9" id="KW-0378">Hydrolase</keyword>
<dbReference type="GO" id="GO:0016791">
    <property type="term" value="F:phosphatase activity"/>
    <property type="evidence" value="ECO:0007669"/>
    <property type="project" value="InterPro"/>
</dbReference>
<feature type="binding site" evidence="11">
    <location>
        <position position="133"/>
    </location>
    <ligand>
        <name>substrate</name>
    </ligand>
</feature>
<evidence type="ECO:0000313" key="15">
    <source>
        <dbReference type="Proteomes" id="UP000245728"/>
    </source>
</evidence>
<proteinExistence type="inferred from homology"/>
<evidence type="ECO:0000256" key="11">
    <source>
        <dbReference type="PIRSR" id="PIRSR004682-2"/>
    </source>
</evidence>
<feature type="site" description="Stabilizes the phosphoryl group" evidence="12">
    <location>
        <position position="49"/>
    </location>
</feature>
<dbReference type="AlphaFoldDB" id="A0A2S2E349"/>
<keyword evidence="3 13" id="KW-0479">Metal-binding</keyword>
<feature type="site" description="Stabilizes the phosphoryl group" evidence="12">
    <location>
        <position position="107"/>
    </location>
</feature>
<feature type="active site" description="Nucleophile" evidence="10">
    <location>
        <position position="7"/>
    </location>
</feature>
<feature type="binding site" evidence="13">
    <location>
        <position position="7"/>
    </location>
    <ligand>
        <name>Mg(2+)</name>
        <dbReference type="ChEBI" id="CHEBI:18420"/>
    </ligand>
</feature>
<dbReference type="NCBIfam" id="NF006506">
    <property type="entry name" value="PRK08942.1"/>
    <property type="match status" value="1"/>
</dbReference>
<feature type="binding site" evidence="13">
    <location>
        <position position="103"/>
    </location>
    <ligand>
        <name>Zn(2+)</name>
        <dbReference type="ChEBI" id="CHEBI:29105"/>
    </ligand>
</feature>
<feature type="active site" description="Proton donor" evidence="10">
    <location>
        <position position="9"/>
    </location>
</feature>
<dbReference type="NCBIfam" id="TIGR01656">
    <property type="entry name" value="Histidinol-ppas"/>
    <property type="match status" value="1"/>
</dbReference>
<dbReference type="SUPFAM" id="SSF56784">
    <property type="entry name" value="HAD-like"/>
    <property type="match status" value="1"/>
</dbReference>
<evidence type="ECO:0000256" key="13">
    <source>
        <dbReference type="PIRSR" id="PIRSR004682-4"/>
    </source>
</evidence>
<dbReference type="EC" id="3.1.3.-" evidence="9"/>
<evidence type="ECO:0000313" key="14">
    <source>
        <dbReference type="EMBL" id="AWL12071.1"/>
    </source>
</evidence>
<feature type="binding site" evidence="11">
    <location>
        <begin position="49"/>
        <end position="52"/>
    </location>
    <ligand>
        <name>substrate</name>
    </ligand>
</feature>
<dbReference type="NCBIfam" id="TIGR01662">
    <property type="entry name" value="HAD-SF-IIIA"/>
    <property type="match status" value="1"/>
</dbReference>
<keyword evidence="2 9" id="KW-0963">Cytoplasm</keyword>
<dbReference type="Pfam" id="PF13242">
    <property type="entry name" value="Hydrolase_like"/>
    <property type="match status" value="1"/>
</dbReference>
<evidence type="ECO:0000256" key="4">
    <source>
        <dbReference type="ARBA" id="ARBA00022801"/>
    </source>
</evidence>
<feature type="binding site" evidence="13">
    <location>
        <position position="88"/>
    </location>
    <ligand>
        <name>Zn(2+)</name>
        <dbReference type="ChEBI" id="CHEBI:29105"/>
    </ligand>
</feature>
<dbReference type="EMBL" id="CP029347">
    <property type="protein sequence ID" value="AWL12071.1"/>
    <property type="molecule type" value="Genomic_DNA"/>
</dbReference>
<feature type="binding site" evidence="13">
    <location>
        <position position="133"/>
    </location>
    <ligand>
        <name>Mg(2+)</name>
        <dbReference type="ChEBI" id="CHEBI:18420"/>
    </ligand>
</feature>
<evidence type="ECO:0000256" key="9">
    <source>
        <dbReference type="PIRNR" id="PIRNR004682"/>
    </source>
</evidence>
<dbReference type="CDD" id="cd07503">
    <property type="entry name" value="HAD_HisB-N"/>
    <property type="match status" value="1"/>
</dbReference>
<evidence type="ECO:0000256" key="1">
    <source>
        <dbReference type="ARBA" id="ARBA00004496"/>
    </source>
</evidence>
<keyword evidence="13" id="KW-0460">Magnesium</keyword>
<evidence type="ECO:0000256" key="10">
    <source>
        <dbReference type="PIRSR" id="PIRSR004682-1"/>
    </source>
</evidence>
<dbReference type="OrthoDB" id="9781367at2"/>
<feature type="binding site" evidence="11">
    <location>
        <begin position="106"/>
        <end position="107"/>
    </location>
    <ligand>
        <name>substrate</name>
    </ligand>
</feature>
<evidence type="ECO:0000256" key="2">
    <source>
        <dbReference type="ARBA" id="ARBA00022490"/>
    </source>
</evidence>
<feature type="binding site" evidence="13">
    <location>
        <position position="9"/>
    </location>
    <ligand>
        <name>Mg(2+)</name>
        <dbReference type="ChEBI" id="CHEBI:18420"/>
    </ligand>
</feature>
<dbReference type="FunFam" id="3.40.50.1000:FF:000037">
    <property type="entry name" value="D,D-heptose 1,7-bisphosphate phosphatase"/>
    <property type="match status" value="1"/>
</dbReference>
<keyword evidence="15" id="KW-1185">Reference proteome</keyword>
<keyword evidence="5 13" id="KW-0862">Zinc</keyword>
<comment type="subcellular location">
    <subcellularLocation>
        <location evidence="1 9">Cytoplasm</location>
    </subcellularLocation>
</comment>
<evidence type="ECO:0000256" key="6">
    <source>
        <dbReference type="ARBA" id="ARBA00023277"/>
    </source>
</evidence>
<dbReference type="RefSeq" id="WP_109339676.1">
    <property type="nucleotide sequence ID" value="NZ_CP029347.1"/>
</dbReference>
<dbReference type="GO" id="GO:0005737">
    <property type="term" value="C:cytoplasm"/>
    <property type="evidence" value="ECO:0007669"/>
    <property type="project" value="UniProtKB-SubCell"/>
</dbReference>
<feature type="binding site" evidence="13">
    <location>
        <position position="105"/>
    </location>
    <ligand>
        <name>Zn(2+)</name>
        <dbReference type="ChEBI" id="CHEBI:29105"/>
    </ligand>
</feature>
<protein>
    <recommendedName>
        <fullName evidence="7 9">D,D-heptose 1,7-bisphosphate phosphatase</fullName>
        <ecNumber evidence="9">3.1.3.-</ecNumber>
    </recommendedName>
</protein>
<dbReference type="GO" id="GO:0046872">
    <property type="term" value="F:metal ion binding"/>
    <property type="evidence" value="ECO:0007669"/>
    <property type="project" value="UniProtKB-KW"/>
</dbReference>
<feature type="site" description="Contributes to substrate recognition" evidence="12">
    <location>
        <position position="106"/>
    </location>
</feature>
<accession>A0A2S2E349</accession>
<evidence type="ECO:0000256" key="7">
    <source>
        <dbReference type="ARBA" id="ARBA00031828"/>
    </source>
</evidence>
<comment type="similarity">
    <text evidence="8 9">Belongs to the gmhB family.</text>
</comment>
<feature type="binding site" evidence="11">
    <location>
        <begin position="15"/>
        <end position="18"/>
    </location>
    <ligand>
        <name>substrate</name>
    </ligand>
</feature>
<dbReference type="PIRSF" id="PIRSF004682">
    <property type="entry name" value="GmhB"/>
    <property type="match status" value="1"/>
</dbReference>
<name>A0A2S2E349_9ALTE</name>
<dbReference type="InterPro" id="IPR006549">
    <property type="entry name" value="HAD-SF_hydro_IIIA"/>
</dbReference>
<evidence type="ECO:0000256" key="3">
    <source>
        <dbReference type="ARBA" id="ARBA00022723"/>
    </source>
</evidence>
<feature type="binding site" evidence="11">
    <location>
        <begin position="7"/>
        <end position="9"/>
    </location>
    <ligand>
        <name>substrate</name>
    </ligand>
</feature>
<dbReference type="Proteomes" id="UP000245728">
    <property type="component" value="Chromosome"/>
</dbReference>
<reference evidence="14 15" key="1">
    <citation type="submission" date="2018-05" db="EMBL/GenBank/DDBJ databases">
        <title>Salinimonas sp. HMF8227 Genome sequencing and assembly.</title>
        <authorList>
            <person name="Kang H."/>
            <person name="Kang J."/>
            <person name="Cha I."/>
            <person name="Kim H."/>
            <person name="Joh K."/>
        </authorList>
    </citation>
    <scope>NUCLEOTIDE SEQUENCE [LARGE SCALE GENOMIC DNA]</scope>
    <source>
        <strain evidence="14 15">HMF8227</strain>
    </source>
</reference>
<feature type="binding site" evidence="13">
    <location>
        <position position="132"/>
    </location>
    <ligand>
        <name>Mg(2+)</name>
        <dbReference type="ChEBI" id="CHEBI:18420"/>
    </ligand>
</feature>
<keyword evidence="6 9" id="KW-0119">Carbohydrate metabolism</keyword>
<evidence type="ECO:0000256" key="5">
    <source>
        <dbReference type="ARBA" id="ARBA00022833"/>
    </source>
</evidence>
<dbReference type="InterPro" id="IPR006543">
    <property type="entry name" value="Histidinol-phos"/>
</dbReference>
<sequence length="177" mass="19400">MKALLLDRDGIINVDHGYVSRSEDFEFVPGIFDLCRAYAKRGFLVVVVTNQSGIGRGYYDEAAFWQLTDWMKAQFREQGVEIAGVYFCPHHPQKAQGAYLQHCECRKPAPGMLLQAARELNLELRQSVMVGDKPSDMEAAAKAGVGTGYLVGADELPTMHPADSLVAESLAGVPRPA</sequence>
<evidence type="ECO:0000256" key="12">
    <source>
        <dbReference type="PIRSR" id="PIRSR004682-3"/>
    </source>
</evidence>
<dbReference type="KEGG" id="salh:HMF8227_01597"/>
<dbReference type="Gene3D" id="3.40.50.1000">
    <property type="entry name" value="HAD superfamily/HAD-like"/>
    <property type="match status" value="1"/>
</dbReference>
<comment type="cofactor">
    <cofactor evidence="13">
        <name>Mg(2+)</name>
        <dbReference type="ChEBI" id="CHEBI:18420"/>
    </cofactor>
</comment>
<dbReference type="InterPro" id="IPR023214">
    <property type="entry name" value="HAD_sf"/>
</dbReference>
<dbReference type="NCBIfam" id="TIGR00213">
    <property type="entry name" value="GmhB_yaeD"/>
    <property type="match status" value="1"/>
</dbReference>
<dbReference type="InterPro" id="IPR004446">
    <property type="entry name" value="Heptose_bisP_phosphatase"/>
</dbReference>
<evidence type="ECO:0000256" key="8">
    <source>
        <dbReference type="ARBA" id="ARBA00061616"/>
    </source>
</evidence>
<gene>
    <name evidence="14" type="primary">gmhB</name>
    <name evidence="14" type="ORF">HMF8227_01597</name>
</gene>
<dbReference type="PANTHER" id="PTHR42891">
    <property type="entry name" value="D-GLYCERO-BETA-D-MANNO-HEPTOSE-1,7-BISPHOSPHATE 7-PHOSPHATASE"/>
    <property type="match status" value="1"/>
</dbReference>
<feature type="binding site" evidence="13">
    <location>
        <position position="90"/>
    </location>
    <ligand>
        <name>Zn(2+)</name>
        <dbReference type="ChEBI" id="CHEBI:29105"/>
    </ligand>
</feature>
<organism evidence="14 15">
    <name type="scientific">Saliniradius amylolyticus</name>
    <dbReference type="NCBI Taxonomy" id="2183582"/>
    <lineage>
        <taxon>Bacteria</taxon>
        <taxon>Pseudomonadati</taxon>
        <taxon>Pseudomonadota</taxon>
        <taxon>Gammaproteobacteria</taxon>
        <taxon>Alteromonadales</taxon>
        <taxon>Alteromonadaceae</taxon>
        <taxon>Saliniradius</taxon>
    </lineage>
</organism>
<dbReference type="GO" id="GO:0005975">
    <property type="term" value="P:carbohydrate metabolic process"/>
    <property type="evidence" value="ECO:0007669"/>
    <property type="project" value="InterPro"/>
</dbReference>
<dbReference type="InterPro" id="IPR036412">
    <property type="entry name" value="HAD-like_sf"/>
</dbReference>
<dbReference type="PANTHER" id="PTHR42891:SF1">
    <property type="entry name" value="D-GLYCERO-BETA-D-MANNO-HEPTOSE-1,7-BISPHOSPHATE 7-PHOSPHATASE"/>
    <property type="match status" value="1"/>
</dbReference>